<keyword evidence="4" id="KW-1185">Reference proteome</keyword>
<proteinExistence type="predicted"/>
<dbReference type="EMBL" id="VXAO01002994">
    <property type="protein sequence ID" value="NXL54366.1"/>
    <property type="molecule type" value="Genomic_DNA"/>
</dbReference>
<feature type="compositionally biased region" description="Basic and acidic residues" evidence="2">
    <location>
        <begin position="212"/>
        <end position="224"/>
    </location>
</feature>
<dbReference type="PANTHER" id="PTHR22741:SF5">
    <property type="entry name" value="SRC KINASE SIGNALING INHIBITOR 1"/>
    <property type="match status" value="1"/>
</dbReference>
<dbReference type="InterPro" id="IPR051825">
    <property type="entry name" value="SRCIN1"/>
</dbReference>
<name>A0A7L0TI05_PODPO</name>
<feature type="compositionally biased region" description="Gly residues" evidence="2">
    <location>
        <begin position="590"/>
        <end position="601"/>
    </location>
</feature>
<evidence type="ECO:0000256" key="2">
    <source>
        <dbReference type="SAM" id="MobiDB-lite"/>
    </source>
</evidence>
<dbReference type="GO" id="GO:0015629">
    <property type="term" value="C:actin cytoskeleton"/>
    <property type="evidence" value="ECO:0007669"/>
    <property type="project" value="TreeGrafter"/>
</dbReference>
<feature type="compositionally biased region" description="Pro residues" evidence="2">
    <location>
        <begin position="183"/>
        <end position="192"/>
    </location>
</feature>
<feature type="coiled-coil region" evidence="1">
    <location>
        <begin position="628"/>
        <end position="655"/>
    </location>
</feature>
<dbReference type="GO" id="GO:0005737">
    <property type="term" value="C:cytoplasm"/>
    <property type="evidence" value="ECO:0007669"/>
    <property type="project" value="TreeGrafter"/>
</dbReference>
<accession>A0A7L0TI05</accession>
<feature type="non-terminal residue" evidence="3">
    <location>
        <position position="781"/>
    </location>
</feature>
<dbReference type="Proteomes" id="UP000555275">
    <property type="component" value="Unassembled WGS sequence"/>
</dbReference>
<feature type="region of interest" description="Disordered" evidence="2">
    <location>
        <begin position="431"/>
        <end position="606"/>
    </location>
</feature>
<feature type="region of interest" description="Disordered" evidence="2">
    <location>
        <begin position="128"/>
        <end position="242"/>
    </location>
</feature>
<feature type="region of interest" description="Disordered" evidence="2">
    <location>
        <begin position="671"/>
        <end position="764"/>
    </location>
</feature>
<feature type="compositionally biased region" description="Pro residues" evidence="2">
    <location>
        <begin position="709"/>
        <end position="727"/>
    </location>
</feature>
<keyword evidence="1" id="KW-0175">Coiled coil</keyword>
<dbReference type="PANTHER" id="PTHR22741">
    <property type="entry name" value="P140CAP/SNIP-RELATED"/>
    <property type="match status" value="1"/>
</dbReference>
<comment type="caution">
    <text evidence="3">The sequence shown here is derived from an EMBL/GenBank/DDBJ whole genome shotgun (WGS) entry which is preliminary data.</text>
</comment>
<feature type="region of interest" description="Disordered" evidence="2">
    <location>
        <begin position="1"/>
        <end position="92"/>
    </location>
</feature>
<protein>
    <submittedName>
        <fullName evidence="3">SRCN1 inhibitor</fullName>
    </submittedName>
</protein>
<feature type="non-terminal residue" evidence="3">
    <location>
        <position position="1"/>
    </location>
</feature>
<reference evidence="3 4" key="1">
    <citation type="submission" date="2019-09" db="EMBL/GenBank/DDBJ databases">
        <title>Bird 10,000 Genomes (B10K) Project - Family phase.</title>
        <authorList>
            <person name="Zhang G."/>
        </authorList>
    </citation>
    <scope>NUCLEOTIDE SEQUENCE [LARGE SCALE GENOMIC DNA]</scope>
    <source>
        <strain evidence="3">B10K-DU-009-04</strain>
        <tissue evidence="3">Mixed tissue sample</tissue>
    </source>
</reference>
<feature type="compositionally biased region" description="Basic and acidic residues" evidence="2">
    <location>
        <begin position="1"/>
        <end position="12"/>
    </location>
</feature>
<evidence type="ECO:0000313" key="3">
    <source>
        <dbReference type="EMBL" id="NXL54366.1"/>
    </source>
</evidence>
<feature type="region of interest" description="Disordered" evidence="2">
    <location>
        <begin position="340"/>
        <end position="418"/>
    </location>
</feature>
<sequence length="781" mass="81620">VAPETDFSKGLDLEMPTSPPVSLHHLTAVTETLGMPSFGHSPPQTQTHPSKSNNPSRAPEMVPAKTQTGPETPSKKSADKAVSVEAAERDWEEKRAALTQYSAKDINRLLEETQAELMKAIPDLEFAAKHKQTTGSGSAASTPEHKPSKPQHAPKSGSKGDPNGRRGSDELTVPRYRTEKPSKSPPPPPPRRSFPSSHGLTTTRSGEVIVTSKKEPGFMKKAESEELETQKPQVKLRRTVSEVVRPASTPPIIASAIRDDDEEDRIIAELEVFQRSSASPFLPKLRYDPLAAAVPPGHADSWPNGASVAAEGWKEPLALAAPGSRAFSLPQIVLTEWVSEPPSPEAEAEVRVEMGCSEHREPAGSGGAGGEPAPEGGRTCRISPGSSEKSPSAAGYPPASNPPGALPSSPSRGRAHAAAETWRFPLAASKVPSLAKHSLSSPAGGEGGDAALSAASGQEGSSKASRRGPSAAQPPRPRAQAAGPKAGAAAVLPSTGAGGSGPGPRLPGDGDPRGGALWEASLPPEDSAGARKQARREDSSPAPACPVPNPGSFPGRDPAPWGSGQSRAEHPREQVAAFSRLSRAGVAPAAGGGGGAEGTGAEGQAAEGLCKGQLSLRRSMTPRSQEIYEGTYQRLDSLEETIRELEITISEISSHPSVEFVFPKELLSQAGSQAAGQETEEGLGDRGRGSCADGTALHLSQSKDRAPESPSPSKPKPPLLPKPPLPLDAPQSGGVSIPAMKVVNPASRLKQSQQASPDKSKHIKQRMEYMRIQGQQQVLYL</sequence>
<feature type="compositionally biased region" description="Basic and acidic residues" evidence="2">
    <location>
        <begin position="348"/>
        <end position="362"/>
    </location>
</feature>
<gene>
    <name evidence="3" type="primary">Srcin1_1</name>
    <name evidence="3" type="ORF">PODPOD_R15477</name>
</gene>
<feature type="compositionally biased region" description="Polar residues" evidence="2">
    <location>
        <begin position="42"/>
        <end position="56"/>
    </location>
</feature>
<organism evidence="3 4">
    <name type="scientific">Podilymbus podiceps</name>
    <name type="common">Pied-billed grebe</name>
    <dbReference type="NCBI Taxonomy" id="9252"/>
    <lineage>
        <taxon>Eukaryota</taxon>
        <taxon>Metazoa</taxon>
        <taxon>Chordata</taxon>
        <taxon>Craniata</taxon>
        <taxon>Vertebrata</taxon>
        <taxon>Euteleostomi</taxon>
        <taxon>Archelosauria</taxon>
        <taxon>Archosauria</taxon>
        <taxon>Dinosauria</taxon>
        <taxon>Saurischia</taxon>
        <taxon>Theropoda</taxon>
        <taxon>Coelurosauria</taxon>
        <taxon>Aves</taxon>
        <taxon>Neognathae</taxon>
        <taxon>Neoaves</taxon>
        <taxon>Mirandornithes</taxon>
        <taxon>Podicipediformes</taxon>
        <taxon>Podicipedidae</taxon>
        <taxon>Podilymbus</taxon>
    </lineage>
</organism>
<dbReference type="AlphaFoldDB" id="A0A7L0TI05"/>
<evidence type="ECO:0000313" key="4">
    <source>
        <dbReference type="Proteomes" id="UP000555275"/>
    </source>
</evidence>
<dbReference type="GO" id="GO:0061001">
    <property type="term" value="P:regulation of dendritic spine morphogenesis"/>
    <property type="evidence" value="ECO:0007669"/>
    <property type="project" value="TreeGrafter"/>
</dbReference>
<dbReference type="GO" id="GO:0014069">
    <property type="term" value="C:postsynaptic density"/>
    <property type="evidence" value="ECO:0007669"/>
    <property type="project" value="TreeGrafter"/>
</dbReference>
<evidence type="ECO:0000256" key="1">
    <source>
        <dbReference type="SAM" id="Coils"/>
    </source>
</evidence>
<feature type="compositionally biased region" description="Low complexity" evidence="2">
    <location>
        <begin position="478"/>
        <end position="495"/>
    </location>
</feature>
<dbReference type="OrthoDB" id="6022652at2759"/>